<keyword evidence="2" id="KW-0238">DNA-binding</keyword>
<evidence type="ECO:0000256" key="3">
    <source>
        <dbReference type="ARBA" id="ARBA00023163"/>
    </source>
</evidence>
<evidence type="ECO:0000256" key="1">
    <source>
        <dbReference type="ARBA" id="ARBA00023015"/>
    </source>
</evidence>
<dbReference type="RefSeq" id="WP_003552415.1">
    <property type="nucleotide sequence ID" value="NZ_CABKOL010000106.1"/>
</dbReference>
<proteinExistence type="predicted"/>
<feature type="domain" description="HTH lacI-type" evidence="4">
    <location>
        <begin position="3"/>
        <end position="58"/>
    </location>
</feature>
<keyword evidence="1" id="KW-0805">Transcription regulation</keyword>
<dbReference type="GO" id="GO:0003700">
    <property type="term" value="F:DNA-binding transcription factor activity"/>
    <property type="evidence" value="ECO:0007669"/>
    <property type="project" value="TreeGrafter"/>
</dbReference>
<dbReference type="Gene3D" id="3.40.50.2300">
    <property type="match status" value="2"/>
</dbReference>
<dbReference type="PROSITE" id="PS00356">
    <property type="entry name" value="HTH_LACI_1"/>
    <property type="match status" value="1"/>
</dbReference>
<protein>
    <submittedName>
        <fullName evidence="5">Substrate-binding domain-containing protein</fullName>
    </submittedName>
</protein>
<evidence type="ECO:0000313" key="6">
    <source>
        <dbReference type="Proteomes" id="UP000465035"/>
    </source>
</evidence>
<dbReference type="SUPFAM" id="SSF53822">
    <property type="entry name" value="Periplasmic binding protein-like I"/>
    <property type="match status" value="1"/>
</dbReference>
<dbReference type="Proteomes" id="UP000465035">
    <property type="component" value="Chromosome"/>
</dbReference>
<dbReference type="AlphaFoldDB" id="A0A6P1E6N4"/>
<keyword evidence="3" id="KW-0804">Transcription</keyword>
<dbReference type="SMR" id="A0A6P1E6N4"/>
<organism evidence="5 6">
    <name type="scientific">Lentilactobacillus hilgardii</name>
    <name type="common">Lactobacillus hilgardii</name>
    <dbReference type="NCBI Taxonomy" id="1588"/>
    <lineage>
        <taxon>Bacteria</taxon>
        <taxon>Bacillati</taxon>
        <taxon>Bacillota</taxon>
        <taxon>Bacilli</taxon>
        <taxon>Lactobacillales</taxon>
        <taxon>Lactobacillaceae</taxon>
        <taxon>Lentilactobacillus</taxon>
    </lineage>
</organism>
<dbReference type="Pfam" id="PF00532">
    <property type="entry name" value="Peripla_BP_1"/>
    <property type="match status" value="1"/>
</dbReference>
<dbReference type="InterPro" id="IPR010982">
    <property type="entry name" value="Lambda_DNA-bd_dom_sf"/>
</dbReference>
<evidence type="ECO:0000313" key="5">
    <source>
        <dbReference type="EMBL" id="QHB51402.1"/>
    </source>
</evidence>
<dbReference type="SMART" id="SM00354">
    <property type="entry name" value="HTH_LACI"/>
    <property type="match status" value="1"/>
</dbReference>
<dbReference type="PANTHER" id="PTHR30146">
    <property type="entry name" value="LACI-RELATED TRANSCRIPTIONAL REPRESSOR"/>
    <property type="match status" value="1"/>
</dbReference>
<dbReference type="CDD" id="cd01392">
    <property type="entry name" value="HTH_LacI"/>
    <property type="match status" value="1"/>
</dbReference>
<gene>
    <name evidence="5" type="ORF">GQR93_03815</name>
</gene>
<dbReference type="PROSITE" id="PS50932">
    <property type="entry name" value="HTH_LACI_2"/>
    <property type="match status" value="1"/>
</dbReference>
<dbReference type="Pfam" id="PF00356">
    <property type="entry name" value="LacI"/>
    <property type="match status" value="1"/>
</dbReference>
<dbReference type="InterPro" id="IPR000843">
    <property type="entry name" value="HTH_LacI"/>
</dbReference>
<dbReference type="SUPFAM" id="SSF47413">
    <property type="entry name" value="lambda repressor-like DNA-binding domains"/>
    <property type="match status" value="1"/>
</dbReference>
<evidence type="ECO:0000259" key="4">
    <source>
        <dbReference type="PROSITE" id="PS50932"/>
    </source>
</evidence>
<evidence type="ECO:0000256" key="2">
    <source>
        <dbReference type="ARBA" id="ARBA00023125"/>
    </source>
</evidence>
<sequence>MGVTIKDIAKEANVSIASVSRILSGKSGFNSKKTIKKVKDIAKKMGYRKNTAAVELVTQSSKVLAVIVSATKTNFANQIINGIHEEAYKHGLNVIIIYAGENDPQRQFEAVRTVIERSVRGILLLALDLSDESYNLLKEAGTPYIFLSISNNRGFPFIASDDYLIGYQSTKYLIDKGHQNIALTGLETTSYVGKKRIKGYLDALNEDGIIPKPEWVIDGSFTYEDGVNTLKSLGKSSEITGIVACSDFVGLGLINQASAWGIKVPDELSIISVDGTEVCELVRPNLTSVTQSFYEMGTLGVRYLIESNQDDHYKKFTGLKIEERQSTKRNGKILG</sequence>
<dbReference type="GeneID" id="69057479"/>
<dbReference type="InterPro" id="IPR028082">
    <property type="entry name" value="Peripla_BP_I"/>
</dbReference>
<dbReference type="PANTHER" id="PTHR30146:SF109">
    <property type="entry name" value="HTH-TYPE TRANSCRIPTIONAL REGULATOR GALS"/>
    <property type="match status" value="1"/>
</dbReference>
<dbReference type="InterPro" id="IPR001761">
    <property type="entry name" value="Peripla_BP/Lac1_sug-bd_dom"/>
</dbReference>
<dbReference type="Gene3D" id="1.10.260.40">
    <property type="entry name" value="lambda repressor-like DNA-binding domains"/>
    <property type="match status" value="1"/>
</dbReference>
<dbReference type="EMBL" id="CP047121">
    <property type="protein sequence ID" value="QHB51402.1"/>
    <property type="molecule type" value="Genomic_DNA"/>
</dbReference>
<dbReference type="GO" id="GO:0000976">
    <property type="term" value="F:transcription cis-regulatory region binding"/>
    <property type="evidence" value="ECO:0007669"/>
    <property type="project" value="TreeGrafter"/>
</dbReference>
<name>A0A6P1E6N4_LENHI</name>
<accession>A0A6P1E6N4</accession>
<reference evidence="5 6" key="1">
    <citation type="submission" date="2019-12" db="EMBL/GenBank/DDBJ databases">
        <title>Lactobacillus hilgardii FLUB.</title>
        <authorList>
            <person name="Gustaw K."/>
        </authorList>
    </citation>
    <scope>NUCLEOTIDE SEQUENCE [LARGE SCALE GENOMIC DNA]</scope>
    <source>
        <strain evidence="5 6">FLUB</strain>
    </source>
</reference>